<proteinExistence type="predicted"/>
<gene>
    <name evidence="2" type="ORF">CNR27_13145</name>
</gene>
<keyword evidence="1" id="KW-0732">Signal</keyword>
<protein>
    <recommendedName>
        <fullName evidence="4">EF-hand domain-containing protein</fullName>
    </recommendedName>
</protein>
<accession>A0A290XGV8</accession>
<evidence type="ECO:0000256" key="1">
    <source>
        <dbReference type="SAM" id="SignalP"/>
    </source>
</evidence>
<dbReference type="Proteomes" id="UP000218968">
    <property type="component" value="Chromosome"/>
</dbReference>
<name>A0A290XGV8_9GAMM</name>
<evidence type="ECO:0008006" key="4">
    <source>
        <dbReference type="Google" id="ProtNLM"/>
    </source>
</evidence>
<evidence type="ECO:0000313" key="2">
    <source>
        <dbReference type="EMBL" id="ATD68258.1"/>
    </source>
</evidence>
<feature type="signal peptide" evidence="1">
    <location>
        <begin position="1"/>
        <end position="25"/>
    </location>
</feature>
<sequence length="107" mass="12038">MKHAWWTAAILAGLAFGTVSQVAQAQQQQEEEEEVVRERGQQRASAGDRFCIRETGSRITAARNTRSRRAEQECVNGGGRVYTREDIDRTGSVDLKDALRRLDPSIY</sequence>
<dbReference type="AlphaFoldDB" id="A0A290XGV8"/>
<evidence type="ECO:0000313" key="3">
    <source>
        <dbReference type="Proteomes" id="UP000218968"/>
    </source>
</evidence>
<dbReference type="KEGG" id="lum:CNR27_13145"/>
<dbReference type="RefSeq" id="WP_096299443.1">
    <property type="nucleotide sequence ID" value="NZ_CP023406.1"/>
</dbReference>
<reference evidence="3" key="1">
    <citation type="submission" date="2017-09" db="EMBL/GenBank/DDBJ databases">
        <title>Luteimonas liuhanmingii sp.nov., isolated from the intestinal contents of Tibetan Plateau Pika in Yushu, Qinghai Province, China.</title>
        <authorList>
            <person name="Gui Z."/>
        </authorList>
    </citation>
    <scope>NUCLEOTIDE SEQUENCE [LARGE SCALE GENOMIC DNA]</scope>
    <source>
        <strain evidence="3">100111</strain>
    </source>
</reference>
<dbReference type="OrthoDB" id="5988510at2"/>
<organism evidence="2 3">
    <name type="scientific">Luteimonas chenhongjianii</name>
    <dbReference type="NCBI Taxonomy" id="2006110"/>
    <lineage>
        <taxon>Bacteria</taxon>
        <taxon>Pseudomonadati</taxon>
        <taxon>Pseudomonadota</taxon>
        <taxon>Gammaproteobacteria</taxon>
        <taxon>Lysobacterales</taxon>
        <taxon>Lysobacteraceae</taxon>
        <taxon>Luteimonas</taxon>
    </lineage>
</organism>
<feature type="chain" id="PRO_5012177261" description="EF-hand domain-containing protein" evidence="1">
    <location>
        <begin position="26"/>
        <end position="107"/>
    </location>
</feature>
<keyword evidence="3" id="KW-1185">Reference proteome</keyword>
<dbReference type="EMBL" id="CP023406">
    <property type="protein sequence ID" value="ATD68258.1"/>
    <property type="molecule type" value="Genomic_DNA"/>
</dbReference>